<comment type="caution">
    <text evidence="1">The sequence shown here is derived from an EMBL/GenBank/DDBJ whole genome shotgun (WGS) entry which is preliminary data.</text>
</comment>
<protein>
    <recommendedName>
        <fullName evidence="3">GyrI-like small molecule binding domain-containing protein</fullName>
    </recommendedName>
</protein>
<accession>A0ABQ8X0R2</accession>
<evidence type="ECO:0000313" key="1">
    <source>
        <dbReference type="EMBL" id="KAJ6226213.1"/>
    </source>
</evidence>
<sequence length="202" mass="23239">MFIYILLGILLLILLLVFYLRVFTPVKITETKFNNFIFVYRTTTGPYDKVWKVGLEVIKMVDEKSDFKYDKTAGIYYDDPHQDIKPEDLRSAHGVLIPKAKDSLAILEFCKTNGLKSYEIQEADVIEGYFPIDRPLAMLIAVFLKMEKFMKKAEPLGGKGALMECCTGKPGKKGSKLYYVVPKELNGIWDVKNCFREIKKEK</sequence>
<keyword evidence="2" id="KW-1185">Reference proteome</keyword>
<reference evidence="1" key="1">
    <citation type="submission" date="2022-08" db="EMBL/GenBank/DDBJ databases">
        <title>Novel sulfate-reducing endosymbionts in the free-living metamonad Anaeramoeba.</title>
        <authorList>
            <person name="Jerlstrom-Hultqvist J."/>
            <person name="Cepicka I."/>
            <person name="Gallot-Lavallee L."/>
            <person name="Salas-Leiva D."/>
            <person name="Curtis B.A."/>
            <person name="Zahonova K."/>
            <person name="Pipaliya S."/>
            <person name="Dacks J."/>
            <person name="Roger A.J."/>
        </authorList>
    </citation>
    <scope>NUCLEOTIDE SEQUENCE</scope>
    <source>
        <strain evidence="1">Schooner1</strain>
    </source>
</reference>
<proteinExistence type="predicted"/>
<dbReference type="EMBL" id="JAOAOG010000346">
    <property type="protein sequence ID" value="KAJ6226213.1"/>
    <property type="molecule type" value="Genomic_DNA"/>
</dbReference>
<dbReference type="PANTHER" id="PTHR15949:SF3">
    <property type="entry name" value="TESTIS-EXPRESSED PROTEIN 264"/>
    <property type="match status" value="1"/>
</dbReference>
<evidence type="ECO:0008006" key="3">
    <source>
        <dbReference type="Google" id="ProtNLM"/>
    </source>
</evidence>
<dbReference type="PANTHER" id="PTHR15949">
    <property type="entry name" value="TESTIS-EXPRESSED PROTEIN 264"/>
    <property type="match status" value="1"/>
</dbReference>
<name>A0ABQ8X0R2_9EUKA</name>
<organism evidence="1 2">
    <name type="scientific">Anaeramoeba flamelloides</name>
    <dbReference type="NCBI Taxonomy" id="1746091"/>
    <lineage>
        <taxon>Eukaryota</taxon>
        <taxon>Metamonada</taxon>
        <taxon>Anaeramoebidae</taxon>
        <taxon>Anaeramoeba</taxon>
    </lineage>
</organism>
<evidence type="ECO:0000313" key="2">
    <source>
        <dbReference type="Proteomes" id="UP001150062"/>
    </source>
</evidence>
<gene>
    <name evidence="1" type="ORF">M0813_01182</name>
</gene>
<dbReference type="Proteomes" id="UP001150062">
    <property type="component" value="Unassembled WGS sequence"/>
</dbReference>